<dbReference type="SUPFAM" id="SSF48498">
    <property type="entry name" value="Tetracyclin repressor-like, C-terminal domain"/>
    <property type="match status" value="1"/>
</dbReference>
<dbReference type="InterPro" id="IPR009057">
    <property type="entry name" value="Homeodomain-like_sf"/>
</dbReference>
<dbReference type="InterPro" id="IPR050109">
    <property type="entry name" value="HTH-type_TetR-like_transc_reg"/>
</dbReference>
<dbReference type="GO" id="GO:0000976">
    <property type="term" value="F:transcription cis-regulatory region binding"/>
    <property type="evidence" value="ECO:0007669"/>
    <property type="project" value="TreeGrafter"/>
</dbReference>
<evidence type="ECO:0000313" key="5">
    <source>
        <dbReference type="EMBL" id="NMO04480.1"/>
    </source>
</evidence>
<dbReference type="PRINTS" id="PR00455">
    <property type="entry name" value="HTHTETR"/>
</dbReference>
<dbReference type="PROSITE" id="PS50977">
    <property type="entry name" value="HTH_TETR_2"/>
    <property type="match status" value="1"/>
</dbReference>
<dbReference type="GO" id="GO:0003700">
    <property type="term" value="F:DNA-binding transcription factor activity"/>
    <property type="evidence" value="ECO:0007669"/>
    <property type="project" value="TreeGrafter"/>
</dbReference>
<dbReference type="SUPFAM" id="SSF46689">
    <property type="entry name" value="Homeodomain-like"/>
    <property type="match status" value="1"/>
</dbReference>
<dbReference type="PANTHER" id="PTHR30055:SF209">
    <property type="entry name" value="POSSIBLE TRANSCRIPTIONAL REGULATORY PROTEIN (PROBABLY TETR-FAMILY)"/>
    <property type="match status" value="1"/>
</dbReference>
<proteinExistence type="predicted"/>
<dbReference type="InterPro" id="IPR036271">
    <property type="entry name" value="Tet_transcr_reg_TetR-rel_C_sf"/>
</dbReference>
<feature type="DNA-binding region" description="H-T-H motif" evidence="2">
    <location>
        <begin position="42"/>
        <end position="61"/>
    </location>
</feature>
<sequence length="223" mass="23643">MTVEKTANEASERGARRRTRTRAAVLAAAEELLAHTTPDEVRIEDVAARAGVSAASVYVHFGTKDGLVAATIEHLLEVAAEDLTSAYRAPGPAVDRISGIGRAYLRVLVDHPALTRYLAARSLRTHAASSAAEIHIDERVETLRASFQRLLQEAIDDGEVQAVDARLMSHFLSGAWIGVAALSLSGNTKPLSADDVTDAGMQALRILTLGAEQSAVEGGGKPR</sequence>
<evidence type="ECO:0000256" key="2">
    <source>
        <dbReference type="PROSITE-ProRule" id="PRU00335"/>
    </source>
</evidence>
<dbReference type="Gene3D" id="1.10.357.10">
    <property type="entry name" value="Tetracycline Repressor, domain 2"/>
    <property type="match status" value="1"/>
</dbReference>
<keyword evidence="6" id="KW-1185">Reference proteome</keyword>
<dbReference type="RefSeq" id="WP_170196986.1">
    <property type="nucleotide sequence ID" value="NZ_JABBNB010000036.1"/>
</dbReference>
<feature type="compositionally biased region" description="Basic and acidic residues" evidence="3">
    <location>
        <begin position="1"/>
        <end position="14"/>
    </location>
</feature>
<comment type="caution">
    <text evidence="5">The sequence shown here is derived from an EMBL/GenBank/DDBJ whole genome shotgun (WGS) entry which is preliminary data.</text>
</comment>
<dbReference type="EMBL" id="JABBNB010000036">
    <property type="protein sequence ID" value="NMO04480.1"/>
    <property type="molecule type" value="Genomic_DNA"/>
</dbReference>
<protein>
    <submittedName>
        <fullName evidence="5">TetR/AcrR family transcriptional regulator</fullName>
    </submittedName>
</protein>
<dbReference type="AlphaFoldDB" id="A0A848L0J1"/>
<evidence type="ECO:0000259" key="4">
    <source>
        <dbReference type="PROSITE" id="PS50977"/>
    </source>
</evidence>
<gene>
    <name evidence="5" type="ORF">HH308_24995</name>
</gene>
<feature type="region of interest" description="Disordered" evidence="3">
    <location>
        <begin position="1"/>
        <end position="20"/>
    </location>
</feature>
<dbReference type="Gene3D" id="1.10.10.60">
    <property type="entry name" value="Homeodomain-like"/>
    <property type="match status" value="1"/>
</dbReference>
<reference evidence="5 6" key="1">
    <citation type="submission" date="2020-04" db="EMBL/GenBank/DDBJ databases">
        <title>Gordonia sp. nov. TBRC 11910.</title>
        <authorList>
            <person name="Suriyachadkun C."/>
        </authorList>
    </citation>
    <scope>NUCLEOTIDE SEQUENCE [LARGE SCALE GENOMIC DNA]</scope>
    <source>
        <strain evidence="5 6">TBRC 11910</strain>
    </source>
</reference>
<evidence type="ECO:0000256" key="3">
    <source>
        <dbReference type="SAM" id="MobiDB-lite"/>
    </source>
</evidence>
<evidence type="ECO:0000313" key="6">
    <source>
        <dbReference type="Proteomes" id="UP000550729"/>
    </source>
</evidence>
<dbReference type="PANTHER" id="PTHR30055">
    <property type="entry name" value="HTH-TYPE TRANSCRIPTIONAL REGULATOR RUTR"/>
    <property type="match status" value="1"/>
</dbReference>
<dbReference type="InterPro" id="IPR001647">
    <property type="entry name" value="HTH_TetR"/>
</dbReference>
<accession>A0A848L0J1</accession>
<name>A0A848L0J1_9ACTN</name>
<evidence type="ECO:0000256" key="1">
    <source>
        <dbReference type="ARBA" id="ARBA00023125"/>
    </source>
</evidence>
<feature type="domain" description="HTH tetR-type" evidence="4">
    <location>
        <begin position="19"/>
        <end position="79"/>
    </location>
</feature>
<dbReference type="Pfam" id="PF00440">
    <property type="entry name" value="TetR_N"/>
    <property type="match status" value="1"/>
</dbReference>
<keyword evidence="1 2" id="KW-0238">DNA-binding</keyword>
<dbReference type="Proteomes" id="UP000550729">
    <property type="component" value="Unassembled WGS sequence"/>
</dbReference>
<organism evidence="5 6">
    <name type="scientific">Gordonia asplenii</name>
    <dbReference type="NCBI Taxonomy" id="2725283"/>
    <lineage>
        <taxon>Bacteria</taxon>
        <taxon>Bacillati</taxon>
        <taxon>Actinomycetota</taxon>
        <taxon>Actinomycetes</taxon>
        <taxon>Mycobacteriales</taxon>
        <taxon>Gordoniaceae</taxon>
        <taxon>Gordonia</taxon>
    </lineage>
</organism>